<dbReference type="PANTHER" id="PTHR46899:SF3">
    <property type="entry name" value="PROTEIN PHOSPHATASE 1 REGULATORY SUBUNIT 27"/>
    <property type="match status" value="1"/>
</dbReference>
<dbReference type="Proteomes" id="UP001314263">
    <property type="component" value="Unassembled WGS sequence"/>
</dbReference>
<evidence type="ECO:0000313" key="3">
    <source>
        <dbReference type="Proteomes" id="UP001314263"/>
    </source>
</evidence>
<feature type="repeat" description="ANK" evidence="1">
    <location>
        <begin position="13"/>
        <end position="45"/>
    </location>
</feature>
<dbReference type="EMBL" id="CAUYUE010000006">
    <property type="protein sequence ID" value="CAK0781009.1"/>
    <property type="molecule type" value="Genomic_DNA"/>
</dbReference>
<dbReference type="Pfam" id="PF12796">
    <property type="entry name" value="Ank_2"/>
    <property type="match status" value="1"/>
</dbReference>
<feature type="repeat" description="ANK" evidence="1">
    <location>
        <begin position="46"/>
        <end position="82"/>
    </location>
</feature>
<gene>
    <name evidence="2" type="ORF">CVIRNUC_005254</name>
</gene>
<dbReference type="PANTHER" id="PTHR46899">
    <property type="entry name" value="PROTEIN PHOSPHATASE 1 REGULATORY SUBUNIT 27"/>
    <property type="match status" value="1"/>
</dbReference>
<evidence type="ECO:0000256" key="1">
    <source>
        <dbReference type="PROSITE-ProRule" id="PRU00023"/>
    </source>
</evidence>
<dbReference type="PROSITE" id="PS50297">
    <property type="entry name" value="ANK_REP_REGION"/>
    <property type="match status" value="2"/>
</dbReference>
<keyword evidence="3" id="KW-1185">Reference proteome</keyword>
<dbReference type="InterPro" id="IPR053080">
    <property type="entry name" value="PP1_regulatory_subunit_27"/>
</dbReference>
<dbReference type="InterPro" id="IPR002110">
    <property type="entry name" value="Ankyrin_rpt"/>
</dbReference>
<comment type="caution">
    <text evidence="2">The sequence shown here is derived from an EMBL/GenBank/DDBJ whole genome shotgun (WGS) entry which is preliminary data.</text>
</comment>
<evidence type="ECO:0000313" key="2">
    <source>
        <dbReference type="EMBL" id="CAK0781009.1"/>
    </source>
</evidence>
<protein>
    <submittedName>
        <fullName evidence="2">Uncharacterized protein</fullName>
    </submittedName>
</protein>
<dbReference type="PROSITE" id="PS50088">
    <property type="entry name" value="ANK_REPEAT"/>
    <property type="match status" value="2"/>
</dbReference>
<reference evidence="2 3" key="1">
    <citation type="submission" date="2023-10" db="EMBL/GenBank/DDBJ databases">
        <authorList>
            <person name="Maclean D."/>
            <person name="Macfadyen A."/>
        </authorList>
    </citation>
    <scope>NUCLEOTIDE SEQUENCE [LARGE SCALE GENOMIC DNA]</scope>
</reference>
<dbReference type="SMART" id="SM00248">
    <property type="entry name" value="ANK"/>
    <property type="match status" value="2"/>
</dbReference>
<dbReference type="AlphaFoldDB" id="A0AAV1I5J1"/>
<dbReference type="SUPFAM" id="SSF48403">
    <property type="entry name" value="Ankyrin repeat"/>
    <property type="match status" value="1"/>
</dbReference>
<accession>A0AAV1I5J1</accession>
<dbReference type="Gene3D" id="1.25.40.20">
    <property type="entry name" value="Ankyrin repeat-containing domain"/>
    <property type="match status" value="1"/>
</dbReference>
<sequence>MKTDPYFITQDNGAGSPLHFATTYKQLDMIHLLLNLGAEINQRDDKGFTPLHRAAYLAQYDGYMEIYEYLMSRGADPSIRTENYDPYLSPGLKLPMDVALEDSEIRSKLKDLDQKYAKVPKVRQPHPDIGCWWTLYDYGLDKVKTWDKDYEHPYPGEAHVCKTNFCIVRCPGC</sequence>
<organism evidence="2 3">
    <name type="scientific">Coccomyxa viridis</name>
    <dbReference type="NCBI Taxonomy" id="1274662"/>
    <lineage>
        <taxon>Eukaryota</taxon>
        <taxon>Viridiplantae</taxon>
        <taxon>Chlorophyta</taxon>
        <taxon>core chlorophytes</taxon>
        <taxon>Trebouxiophyceae</taxon>
        <taxon>Trebouxiophyceae incertae sedis</taxon>
        <taxon>Coccomyxaceae</taxon>
        <taxon>Coccomyxa</taxon>
    </lineage>
</organism>
<name>A0AAV1I5J1_9CHLO</name>
<dbReference type="InterPro" id="IPR036770">
    <property type="entry name" value="Ankyrin_rpt-contain_sf"/>
</dbReference>
<keyword evidence="1" id="KW-0040">ANK repeat</keyword>
<proteinExistence type="predicted"/>